<dbReference type="AlphaFoldDB" id="S0L2L2"/>
<comment type="caution">
    <text evidence="1">The sequence shown here is derived from an EMBL/GenBank/DDBJ whole genome shotgun (WGS) entry which is preliminary data.</text>
</comment>
<reference evidence="1 2" key="1">
    <citation type="submission" date="2013-03" db="EMBL/GenBank/DDBJ databases">
        <title>The Genome Sequence of Enterococcus sulfureus ATCC_49903 (PacBio/Illumina hybrid assembly).</title>
        <authorList>
            <consortium name="The Broad Institute Genomics Platform"/>
            <consortium name="The Broad Institute Genome Sequencing Center for Infectious Disease"/>
            <person name="Earl A."/>
            <person name="Russ C."/>
            <person name="Gilmore M."/>
            <person name="Surin D."/>
            <person name="Walker B."/>
            <person name="Young S."/>
            <person name="Zeng Q."/>
            <person name="Gargeya S."/>
            <person name="Fitzgerald M."/>
            <person name="Haas B."/>
            <person name="Abouelleil A."/>
            <person name="Allen A.W."/>
            <person name="Alvarado L."/>
            <person name="Arachchi H.M."/>
            <person name="Berlin A.M."/>
            <person name="Chapman S.B."/>
            <person name="Gainer-Dewar J."/>
            <person name="Goldberg J."/>
            <person name="Griggs A."/>
            <person name="Gujja S."/>
            <person name="Hansen M."/>
            <person name="Howarth C."/>
            <person name="Imamovic A."/>
            <person name="Ireland A."/>
            <person name="Larimer J."/>
            <person name="McCowan C."/>
            <person name="Murphy C."/>
            <person name="Pearson M."/>
            <person name="Poon T.W."/>
            <person name="Priest M."/>
            <person name="Roberts A."/>
            <person name="Saif S."/>
            <person name="Shea T."/>
            <person name="Sisk P."/>
            <person name="Sykes S."/>
            <person name="Wortman J."/>
            <person name="Nusbaum C."/>
            <person name="Birren B."/>
        </authorList>
    </citation>
    <scope>NUCLEOTIDE SEQUENCE [LARGE SCALE GENOMIC DNA]</scope>
    <source>
        <strain evidence="1 2">ATCC 49903</strain>
    </source>
</reference>
<name>S0L2L2_9ENTE</name>
<accession>S0L2L2</accession>
<dbReference type="STRING" id="1140003.OMY_00903"/>
<dbReference type="PATRIC" id="fig|1140003.3.peg.860"/>
<dbReference type="InterPro" id="IPR014924">
    <property type="entry name" value="DUF1803"/>
</dbReference>
<dbReference type="Proteomes" id="UP000015961">
    <property type="component" value="Unassembled WGS sequence"/>
</dbReference>
<evidence type="ECO:0008006" key="3">
    <source>
        <dbReference type="Google" id="ProtNLM"/>
    </source>
</evidence>
<dbReference type="RefSeq" id="WP_016185356.1">
    <property type="nucleotide sequence ID" value="NZ_ASWO01000005.1"/>
</dbReference>
<protein>
    <recommendedName>
        <fullName evidence="3">DUF1803 domain-containing protein</fullName>
    </recommendedName>
</protein>
<gene>
    <name evidence="1" type="ORF">I573_01775</name>
</gene>
<dbReference type="OrthoDB" id="2194666at2"/>
<evidence type="ECO:0000313" key="2">
    <source>
        <dbReference type="Proteomes" id="UP000015961"/>
    </source>
</evidence>
<organism evidence="1 2">
    <name type="scientific">Enterococcus sulfureus ATCC 49903</name>
    <dbReference type="NCBI Taxonomy" id="1140003"/>
    <lineage>
        <taxon>Bacteria</taxon>
        <taxon>Bacillati</taxon>
        <taxon>Bacillota</taxon>
        <taxon>Bacilli</taxon>
        <taxon>Lactobacillales</taxon>
        <taxon>Enterococcaceae</taxon>
        <taxon>Enterococcus</taxon>
    </lineage>
</organism>
<dbReference type="Pfam" id="PF08820">
    <property type="entry name" value="DUF1803"/>
    <property type="match status" value="1"/>
</dbReference>
<keyword evidence="2" id="KW-1185">Reference proteome</keyword>
<evidence type="ECO:0000313" key="1">
    <source>
        <dbReference type="EMBL" id="EOT84049.1"/>
    </source>
</evidence>
<proteinExistence type="predicted"/>
<sequence>MNILYANVTKQEEQALQDGFYQKLIDYLATYTPPTLRQLKQEFPTIKVERKLEKLINLGWICRHERRYFSTRFLYDATRDQTIVQEMCTTLLSYLQSYEAKRLLYYCTQEFEQQKVMEIVPSEFIYCYPATINSTQLSLSAYAATAWPMTLPHYFLAMRQQLQLQQYESLEQLIGDVDPEYFLDQIQVILEKKARQRILRPSIFLTAAKQTSLFSEHAIYQVDQDPLSDGAQRFYKEFQQLSPIIQGQVLANALKQSTLEPFIVLKSQETVENH</sequence>
<dbReference type="EMBL" id="ASWO01000005">
    <property type="protein sequence ID" value="EOT84049.1"/>
    <property type="molecule type" value="Genomic_DNA"/>
</dbReference>
<dbReference type="eggNOG" id="ENOG50340QP">
    <property type="taxonomic scope" value="Bacteria"/>
</dbReference>